<dbReference type="OrthoDB" id="9758917at2"/>
<evidence type="ECO:0000256" key="1">
    <source>
        <dbReference type="ARBA" id="ARBA00010541"/>
    </source>
</evidence>
<organism evidence="8 9">
    <name type="scientific">Oceanobacillus halophilus</name>
    <dbReference type="NCBI Taxonomy" id="930130"/>
    <lineage>
        <taxon>Bacteria</taxon>
        <taxon>Bacillati</taxon>
        <taxon>Bacillota</taxon>
        <taxon>Bacilli</taxon>
        <taxon>Bacillales</taxon>
        <taxon>Bacillaceae</taxon>
        <taxon>Oceanobacillus</taxon>
    </lineage>
</organism>
<keyword evidence="9" id="KW-1185">Reference proteome</keyword>
<accession>A0A495A026</accession>
<dbReference type="SUPFAM" id="SSF50494">
    <property type="entry name" value="Trypsin-like serine proteases"/>
    <property type="match status" value="1"/>
</dbReference>
<evidence type="ECO:0000313" key="9">
    <source>
        <dbReference type="Proteomes" id="UP000269301"/>
    </source>
</evidence>
<evidence type="ECO:0000256" key="2">
    <source>
        <dbReference type="ARBA" id="ARBA00022670"/>
    </source>
</evidence>
<dbReference type="InterPro" id="IPR036034">
    <property type="entry name" value="PDZ_sf"/>
</dbReference>
<reference evidence="8 9" key="1">
    <citation type="journal article" date="2016" name="Int. J. Syst. Evol. Microbiol.">
        <title>Oceanobacillus halophilus sp. nov., a novel moderately halophilic bacterium from a hypersaline lake.</title>
        <authorList>
            <person name="Amoozegar M.A."/>
            <person name="Bagheri M."/>
            <person name="Makhdoumi A."/>
            <person name="Nikou M.M."/>
            <person name="Fazeli S.A.S."/>
            <person name="Schumann P."/>
            <person name="Sproer C."/>
            <person name="Sanchez-Porro C."/>
            <person name="Ventosa A."/>
        </authorList>
    </citation>
    <scope>NUCLEOTIDE SEQUENCE [LARGE SCALE GENOMIC DNA]</scope>
    <source>
        <strain evidence="8 9">DSM 23996</strain>
    </source>
</reference>
<dbReference type="AlphaFoldDB" id="A0A495A026"/>
<evidence type="ECO:0000256" key="4">
    <source>
        <dbReference type="ARBA" id="ARBA00022825"/>
    </source>
</evidence>
<keyword evidence="4" id="KW-0720">Serine protease</keyword>
<dbReference type="RefSeq" id="WP_121205282.1">
    <property type="nucleotide sequence ID" value="NZ_RBZP01000015.1"/>
</dbReference>
<dbReference type="InterPro" id="IPR051201">
    <property type="entry name" value="Chloro_Bact_Ser_Proteases"/>
</dbReference>
<dbReference type="InterPro" id="IPR043504">
    <property type="entry name" value="Peptidase_S1_PA_chymotrypsin"/>
</dbReference>
<dbReference type="Proteomes" id="UP000269301">
    <property type="component" value="Unassembled WGS sequence"/>
</dbReference>
<evidence type="ECO:0000259" key="7">
    <source>
        <dbReference type="SMART" id="SM00228"/>
    </source>
</evidence>
<dbReference type="GO" id="GO:0006508">
    <property type="term" value="P:proteolysis"/>
    <property type="evidence" value="ECO:0007669"/>
    <property type="project" value="UniProtKB-KW"/>
</dbReference>
<proteinExistence type="inferred from homology"/>
<evidence type="ECO:0000256" key="6">
    <source>
        <dbReference type="SAM" id="Phobius"/>
    </source>
</evidence>
<comment type="similarity">
    <text evidence="1">Belongs to the peptidase S1C family.</text>
</comment>
<dbReference type="Gene3D" id="2.30.42.10">
    <property type="match status" value="1"/>
</dbReference>
<feature type="compositionally biased region" description="Polar residues" evidence="5">
    <location>
        <begin position="1"/>
        <end position="50"/>
    </location>
</feature>
<dbReference type="InterPro" id="IPR001478">
    <property type="entry name" value="PDZ"/>
</dbReference>
<dbReference type="EMBL" id="RBZP01000015">
    <property type="protein sequence ID" value="RKQ30893.1"/>
    <property type="molecule type" value="Genomic_DNA"/>
</dbReference>
<dbReference type="Gene3D" id="2.40.10.10">
    <property type="entry name" value="Trypsin-like serine proteases"/>
    <property type="match status" value="2"/>
</dbReference>
<dbReference type="PRINTS" id="PR00834">
    <property type="entry name" value="PROTEASES2C"/>
</dbReference>
<feature type="transmembrane region" description="Helical" evidence="6">
    <location>
        <begin position="96"/>
        <end position="119"/>
    </location>
</feature>
<keyword evidence="6" id="KW-1133">Transmembrane helix</keyword>
<dbReference type="PANTHER" id="PTHR43343:SF3">
    <property type="entry name" value="PROTEASE DO-LIKE 8, CHLOROPLASTIC"/>
    <property type="match status" value="1"/>
</dbReference>
<dbReference type="SMART" id="SM00228">
    <property type="entry name" value="PDZ"/>
    <property type="match status" value="1"/>
</dbReference>
<gene>
    <name evidence="8" type="ORF">D8M06_14800</name>
</gene>
<evidence type="ECO:0000256" key="3">
    <source>
        <dbReference type="ARBA" id="ARBA00022801"/>
    </source>
</evidence>
<dbReference type="PANTHER" id="PTHR43343">
    <property type="entry name" value="PEPTIDASE S12"/>
    <property type="match status" value="1"/>
</dbReference>
<dbReference type="GO" id="GO:0004252">
    <property type="term" value="F:serine-type endopeptidase activity"/>
    <property type="evidence" value="ECO:0007669"/>
    <property type="project" value="InterPro"/>
</dbReference>
<feature type="compositionally biased region" description="Low complexity" evidence="5">
    <location>
        <begin position="57"/>
        <end position="73"/>
    </location>
</feature>
<dbReference type="InterPro" id="IPR009003">
    <property type="entry name" value="Peptidase_S1_PA"/>
</dbReference>
<dbReference type="Pfam" id="PF13365">
    <property type="entry name" value="Trypsin_2"/>
    <property type="match status" value="1"/>
</dbReference>
<feature type="region of interest" description="Disordered" evidence="5">
    <location>
        <begin position="1"/>
        <end position="92"/>
    </location>
</feature>
<keyword evidence="2 8" id="KW-0645">Protease</keyword>
<evidence type="ECO:0000313" key="8">
    <source>
        <dbReference type="EMBL" id="RKQ30893.1"/>
    </source>
</evidence>
<keyword evidence="3" id="KW-0378">Hydrolase</keyword>
<dbReference type="SUPFAM" id="SSF50156">
    <property type="entry name" value="PDZ domain-like"/>
    <property type="match status" value="1"/>
</dbReference>
<dbReference type="InterPro" id="IPR001940">
    <property type="entry name" value="Peptidase_S1C"/>
</dbReference>
<comment type="caution">
    <text evidence="8">The sequence shown here is derived from an EMBL/GenBank/DDBJ whole genome shotgun (WGS) entry which is preliminary data.</text>
</comment>
<feature type="domain" description="PDZ" evidence="7">
    <location>
        <begin position="374"/>
        <end position="462"/>
    </location>
</feature>
<dbReference type="Pfam" id="PF13180">
    <property type="entry name" value="PDZ_2"/>
    <property type="match status" value="1"/>
</dbReference>
<evidence type="ECO:0000256" key="5">
    <source>
        <dbReference type="SAM" id="MobiDB-lite"/>
    </source>
</evidence>
<keyword evidence="6" id="KW-0812">Transmembrane</keyword>
<keyword evidence="6" id="KW-0472">Membrane</keyword>
<protein>
    <submittedName>
        <fullName evidence="8">Serine protease</fullName>
    </submittedName>
</protein>
<sequence length="478" mass="51178">MEHNNNHYPKNPEQNNQENLSDSVENQETQPNKPDSEYQTTEELSDSQRNIYEKNPIETSSSSPYSESNYTTTKEYNSDHQTPQPSKQKSSFKSGIVGGIIGGIISAVIVTLLFTGGILNIQSPSSNVSSSTNQSQDAVEVDGTPMIEELSSEDAEVSSNIQEVSKAVVGVVNLQQQSVWTGSQEAGTGSGIIYKKENGKAYVVTNQHVVHGAQQVEVVIAEEERIPATVLGEDSLTDLAVLEIDGAKIDTVANIGTSEDLIVGETVLAIGNPLGLEFANSVTKGIISGLNRSVEVDTNSDGQADWVTEVLQTDAAINPGNSGGALVNADGEVVGINSMKIAQGAVEGIGFAIPVNAALPIMEQLETNREVVRPQIGISTAPLYQVPPQVRYEINLPEGIEGGMVIASVQPNSPADQAGLQQFDIITKIDGNEITSILELRKYLYSETTVGDEIEIEYIRDGDTQTTNLELAEMENGE</sequence>
<name>A0A495A026_9BACI</name>
<feature type="compositionally biased region" description="Low complexity" evidence="5">
    <location>
        <begin position="83"/>
        <end position="92"/>
    </location>
</feature>